<protein>
    <submittedName>
        <fullName evidence="2">Uncharacterized protein</fullName>
    </submittedName>
</protein>
<feature type="region of interest" description="Disordered" evidence="1">
    <location>
        <begin position="104"/>
        <end position="135"/>
    </location>
</feature>
<dbReference type="AlphaFoldDB" id="N6ZQF8"/>
<reference evidence="2 3" key="1">
    <citation type="submission" date="2012-09" db="EMBL/GenBank/DDBJ databases">
        <title>Draft Genome Sequences of 6 Strains from Genus Thauera.</title>
        <authorList>
            <person name="Liu B."/>
            <person name="Shapleigh J.P."/>
            <person name="Frostegard A.H."/>
        </authorList>
    </citation>
    <scope>NUCLEOTIDE SEQUENCE [LARGE SCALE GENOMIC DNA]</scope>
    <source>
        <strain evidence="2 3">B4P</strain>
    </source>
</reference>
<evidence type="ECO:0000256" key="1">
    <source>
        <dbReference type="SAM" id="MobiDB-lite"/>
    </source>
</evidence>
<organism evidence="2 3">
    <name type="scientific">Thauera phenylacetica B4P</name>
    <dbReference type="NCBI Taxonomy" id="1234382"/>
    <lineage>
        <taxon>Bacteria</taxon>
        <taxon>Pseudomonadati</taxon>
        <taxon>Pseudomonadota</taxon>
        <taxon>Betaproteobacteria</taxon>
        <taxon>Rhodocyclales</taxon>
        <taxon>Zoogloeaceae</taxon>
        <taxon>Thauera</taxon>
    </lineage>
</organism>
<name>N6ZQF8_9RHOO</name>
<evidence type="ECO:0000313" key="2">
    <source>
        <dbReference type="EMBL" id="ENO96757.1"/>
    </source>
</evidence>
<keyword evidence="3" id="KW-1185">Reference proteome</keyword>
<evidence type="ECO:0000313" key="3">
    <source>
        <dbReference type="Proteomes" id="UP000013047"/>
    </source>
</evidence>
<feature type="compositionally biased region" description="Basic and acidic residues" evidence="1">
    <location>
        <begin position="111"/>
        <end position="135"/>
    </location>
</feature>
<sequence length="135" mass="15136">MRSSSAALGKDAREHPLLRAQRVHQRLVRQRRSASRQVANRHLLRASKGVVDTSSKRLRSASTWRALRVSAPVLSVQITVVAARVSTARMSLITALRAAIRNRQALPDTPLSRHADLNRSKPKPACREREMPYSE</sequence>
<comment type="caution">
    <text evidence="2">The sequence shown here is derived from an EMBL/GenBank/DDBJ whole genome shotgun (WGS) entry which is preliminary data.</text>
</comment>
<dbReference type="Proteomes" id="UP000013047">
    <property type="component" value="Unassembled WGS sequence"/>
</dbReference>
<dbReference type="EMBL" id="AMXF01000084">
    <property type="protein sequence ID" value="ENO96757.1"/>
    <property type="molecule type" value="Genomic_DNA"/>
</dbReference>
<proteinExistence type="predicted"/>
<accession>N6ZQF8</accession>
<gene>
    <name evidence="2" type="ORF">C667_12324</name>
</gene>